<gene>
    <name evidence="2" type="ORF">UFOPK3001_00136</name>
    <name evidence="3" type="ORF">UFOPK3954_01370</name>
</gene>
<evidence type="ECO:0000259" key="1">
    <source>
        <dbReference type="PROSITE" id="PS50056"/>
    </source>
</evidence>
<proteinExistence type="predicted"/>
<sequence>MATNTPLPTGTNTFLPLHRATNPVTGVLAKSTGICTGHVTTNPITGVLDPAGMWRSICWVTDRVALSGDLNTEWPSRGNAQLQAWVDAGITDIIDVRGECSDERFVALNAPHVRYHWFGTHDEGYEQPDAWFEQGVQAADELLADPTRKVMVHCHMGVNRGPTMGFAILVSQWHDPIEVLEAIRAARPIAGILYAEHAIDWWHRTQGTPETVAHRERRRVRDWMSANAVDVSWVISRISRAKAS</sequence>
<accession>A0A6J6X073</accession>
<dbReference type="SUPFAM" id="SSF52799">
    <property type="entry name" value="(Phosphotyrosine protein) phosphatases II"/>
    <property type="match status" value="1"/>
</dbReference>
<dbReference type="EMBL" id="CAFAAJ010000005">
    <property type="protein sequence ID" value="CAB4789839.1"/>
    <property type="molecule type" value="Genomic_DNA"/>
</dbReference>
<dbReference type="Gene3D" id="3.90.190.10">
    <property type="entry name" value="Protein tyrosine phosphatase superfamily"/>
    <property type="match status" value="1"/>
</dbReference>
<name>A0A6J6X073_9ZZZZ</name>
<dbReference type="AlphaFoldDB" id="A0A6J6X073"/>
<protein>
    <submittedName>
        <fullName evidence="2">Unannotated protein</fullName>
    </submittedName>
</protein>
<dbReference type="InterPro" id="IPR000387">
    <property type="entry name" value="Tyr_Pase_dom"/>
</dbReference>
<feature type="domain" description="Tyrosine specific protein phosphatases" evidence="1">
    <location>
        <begin position="130"/>
        <end position="188"/>
    </location>
</feature>
<evidence type="ECO:0000313" key="3">
    <source>
        <dbReference type="EMBL" id="CAB4994396.1"/>
    </source>
</evidence>
<dbReference type="PROSITE" id="PS50056">
    <property type="entry name" value="TYR_PHOSPHATASE_2"/>
    <property type="match status" value="1"/>
</dbReference>
<dbReference type="InterPro" id="IPR029021">
    <property type="entry name" value="Prot-tyrosine_phosphatase-like"/>
</dbReference>
<dbReference type="CDD" id="cd14498">
    <property type="entry name" value="DSP"/>
    <property type="match status" value="1"/>
</dbReference>
<evidence type="ECO:0000313" key="2">
    <source>
        <dbReference type="EMBL" id="CAB4789839.1"/>
    </source>
</evidence>
<organism evidence="2">
    <name type="scientific">freshwater metagenome</name>
    <dbReference type="NCBI Taxonomy" id="449393"/>
    <lineage>
        <taxon>unclassified sequences</taxon>
        <taxon>metagenomes</taxon>
        <taxon>ecological metagenomes</taxon>
    </lineage>
</organism>
<dbReference type="EMBL" id="CAFBON010000138">
    <property type="protein sequence ID" value="CAB4994396.1"/>
    <property type="molecule type" value="Genomic_DNA"/>
</dbReference>
<reference evidence="2" key="1">
    <citation type="submission" date="2020-05" db="EMBL/GenBank/DDBJ databases">
        <authorList>
            <person name="Chiriac C."/>
            <person name="Salcher M."/>
            <person name="Ghai R."/>
            <person name="Kavagutti S V."/>
        </authorList>
    </citation>
    <scope>NUCLEOTIDE SEQUENCE</scope>
</reference>